<reference evidence="3" key="1">
    <citation type="submission" date="2014-07" db="EMBL/GenBank/DDBJ databases">
        <title>Genome sequencing of plant-pathogenic Streptomyces species.</title>
        <authorList>
            <person name="Harrison J."/>
            <person name="Sapp M."/>
            <person name="Thwaites R."/>
            <person name="Studholme D.J."/>
        </authorList>
    </citation>
    <scope>NUCLEOTIDE SEQUENCE [LARGE SCALE GENOMIC DNA]</scope>
    <source>
        <strain evidence="3">NCPPB 4445</strain>
    </source>
</reference>
<dbReference type="AlphaFoldDB" id="A0A0L0K8H3"/>
<feature type="domain" description="HTH cro/C1-type" evidence="1">
    <location>
        <begin position="22"/>
        <end position="78"/>
    </location>
</feature>
<protein>
    <submittedName>
        <fullName evidence="2">DNA-binding protein</fullName>
    </submittedName>
</protein>
<gene>
    <name evidence="2" type="ORF">IQ63_16285</name>
</gene>
<dbReference type="SUPFAM" id="SSF47413">
    <property type="entry name" value="lambda repressor-like DNA-binding domains"/>
    <property type="match status" value="1"/>
</dbReference>
<dbReference type="InterPro" id="IPR001387">
    <property type="entry name" value="Cro/C1-type_HTH"/>
</dbReference>
<dbReference type="GO" id="GO:0003677">
    <property type="term" value="F:DNA binding"/>
    <property type="evidence" value="ECO:0007669"/>
    <property type="project" value="UniProtKB-KW"/>
</dbReference>
<dbReference type="SMART" id="SM00530">
    <property type="entry name" value="HTH_XRE"/>
    <property type="match status" value="1"/>
</dbReference>
<dbReference type="InterPro" id="IPR010982">
    <property type="entry name" value="Lambda_DNA-bd_dom_sf"/>
</dbReference>
<dbReference type="PROSITE" id="PS50943">
    <property type="entry name" value="HTH_CROC1"/>
    <property type="match status" value="1"/>
</dbReference>
<dbReference type="CDD" id="cd00093">
    <property type="entry name" value="HTH_XRE"/>
    <property type="match status" value="1"/>
</dbReference>
<dbReference type="OrthoDB" id="4273809at2"/>
<dbReference type="InterPro" id="IPR043917">
    <property type="entry name" value="DUF5753"/>
</dbReference>
<evidence type="ECO:0000313" key="2">
    <source>
        <dbReference type="EMBL" id="KND34422.1"/>
    </source>
</evidence>
<dbReference type="PATRIC" id="fig|42234.21.peg.3354"/>
<organism evidence="2 3">
    <name type="scientific">Streptomyces acidiscabies</name>
    <dbReference type="NCBI Taxonomy" id="42234"/>
    <lineage>
        <taxon>Bacteria</taxon>
        <taxon>Bacillati</taxon>
        <taxon>Actinomycetota</taxon>
        <taxon>Actinomycetes</taxon>
        <taxon>Kitasatosporales</taxon>
        <taxon>Streptomycetaceae</taxon>
        <taxon>Streptomyces</taxon>
    </lineage>
</organism>
<dbReference type="Proteomes" id="UP000037151">
    <property type="component" value="Unassembled WGS sequence"/>
</dbReference>
<evidence type="ECO:0000259" key="1">
    <source>
        <dbReference type="PROSITE" id="PS50943"/>
    </source>
</evidence>
<name>A0A0L0K8H3_9ACTN</name>
<dbReference type="Pfam" id="PF13560">
    <property type="entry name" value="HTH_31"/>
    <property type="match status" value="1"/>
</dbReference>
<dbReference type="Pfam" id="PF19054">
    <property type="entry name" value="DUF5753"/>
    <property type="match status" value="1"/>
</dbReference>
<accession>A0A0L0K8H3</accession>
<dbReference type="Gene3D" id="1.10.260.40">
    <property type="entry name" value="lambda repressor-like DNA-binding domains"/>
    <property type="match status" value="1"/>
</dbReference>
<dbReference type="EMBL" id="JPPY01000111">
    <property type="protein sequence ID" value="KND34422.1"/>
    <property type="molecule type" value="Genomic_DNA"/>
</dbReference>
<proteinExistence type="predicted"/>
<keyword evidence="2" id="KW-0238">DNA-binding</keyword>
<sequence>MELERDEDGPPASPAGMLASRVKRARENAGLSLRALATKMGYPHTYLSRVEKGDQLPSAALAEDLDDFYELDGLISDLLAVAAAAEVPVYGRKVLEVETRAARIQTFNASVVPGLLQEESYTTALFTESMPGKDAENIALQVAKRAHRRAVLEVPQPPLYWAIMDEAALRRPVGGPATMAEQIRHILQMIESNSAVQVQVLPFSRGVHPLLGGSLSVLTLRDGTSFAYIESFASGMSVETPADVVELTTLLDIAKAKALDSRGSTDLFHQYLKEYANER</sequence>
<comment type="caution">
    <text evidence="2">The sequence shown here is derived from an EMBL/GenBank/DDBJ whole genome shotgun (WGS) entry which is preliminary data.</text>
</comment>
<evidence type="ECO:0000313" key="3">
    <source>
        <dbReference type="Proteomes" id="UP000037151"/>
    </source>
</evidence>
<dbReference type="RefSeq" id="WP_050371302.1">
    <property type="nucleotide sequence ID" value="NZ_KQ257820.1"/>
</dbReference>